<protein>
    <recommendedName>
        <fullName evidence="4">DUF3108 domain-containing protein</fullName>
    </recommendedName>
</protein>
<evidence type="ECO:0000256" key="1">
    <source>
        <dbReference type="SAM" id="SignalP"/>
    </source>
</evidence>
<keyword evidence="1" id="KW-0732">Signal</keyword>
<evidence type="ECO:0000313" key="3">
    <source>
        <dbReference type="Proteomes" id="UP000646426"/>
    </source>
</evidence>
<dbReference type="Proteomes" id="UP000646426">
    <property type="component" value="Unassembled WGS sequence"/>
</dbReference>
<keyword evidence="3" id="KW-1185">Reference proteome</keyword>
<sequence length="243" mass="27123">MSRAVSHARRLYFTCVVLLLSLFAGGAQALEPFVAQYAVYRGGDALGEATMRLTPGERGRWRVDLVMRGTGLLRIAGLNAEQSTVFDTEGGVYRPLSQATVRRTVFTRRQTTGVYDWATRQARWQGDVKKTRRAPVPLQPGDMSGLLINLAAVRDARPGATLEYRFVDDGRTRLHRYAVADALEPVSVGDLRYDAMRVARVQHGGDETVLWIVDGVPTPVRLLQREDGRDTFDLRLIEYTGTQ</sequence>
<dbReference type="RefSeq" id="WP_189454513.1">
    <property type="nucleotide sequence ID" value="NZ_BMYD01000001.1"/>
</dbReference>
<feature type="chain" id="PRO_5036771758" description="DUF3108 domain-containing protein" evidence="1">
    <location>
        <begin position="30"/>
        <end position="243"/>
    </location>
</feature>
<feature type="signal peptide" evidence="1">
    <location>
        <begin position="1"/>
        <end position="29"/>
    </location>
</feature>
<gene>
    <name evidence="2" type="ORF">GCM10007067_13450</name>
</gene>
<proteinExistence type="predicted"/>
<evidence type="ECO:0000313" key="2">
    <source>
        <dbReference type="EMBL" id="GHA77377.1"/>
    </source>
</evidence>
<comment type="caution">
    <text evidence="2">The sequence shown here is derived from an EMBL/GenBank/DDBJ whole genome shotgun (WGS) entry which is preliminary data.</text>
</comment>
<accession>A0A918SZT8</accession>
<dbReference type="EMBL" id="BMYD01000001">
    <property type="protein sequence ID" value="GHA77377.1"/>
    <property type="molecule type" value="Genomic_DNA"/>
</dbReference>
<dbReference type="InterPro" id="IPR021457">
    <property type="entry name" value="DUF3108"/>
</dbReference>
<name>A0A918SZT8_9GAMM</name>
<dbReference type="AlphaFoldDB" id="A0A918SZT8"/>
<reference evidence="2" key="2">
    <citation type="submission" date="2020-09" db="EMBL/GenBank/DDBJ databases">
        <authorList>
            <person name="Sun Q."/>
            <person name="Kim S."/>
        </authorList>
    </citation>
    <scope>NUCLEOTIDE SEQUENCE</scope>
    <source>
        <strain evidence="2">KCTC 23077</strain>
    </source>
</reference>
<reference evidence="2" key="1">
    <citation type="journal article" date="2014" name="Int. J. Syst. Evol. Microbiol.">
        <title>Complete genome sequence of Corynebacterium casei LMG S-19264T (=DSM 44701T), isolated from a smear-ripened cheese.</title>
        <authorList>
            <consortium name="US DOE Joint Genome Institute (JGI-PGF)"/>
            <person name="Walter F."/>
            <person name="Albersmeier A."/>
            <person name="Kalinowski J."/>
            <person name="Ruckert C."/>
        </authorList>
    </citation>
    <scope>NUCLEOTIDE SEQUENCE</scope>
    <source>
        <strain evidence="2">KCTC 23077</strain>
    </source>
</reference>
<organism evidence="2 3">
    <name type="scientific">Cognatilysobacter bugurensis</name>
    <dbReference type="NCBI Taxonomy" id="543356"/>
    <lineage>
        <taxon>Bacteria</taxon>
        <taxon>Pseudomonadati</taxon>
        <taxon>Pseudomonadota</taxon>
        <taxon>Gammaproteobacteria</taxon>
        <taxon>Lysobacterales</taxon>
        <taxon>Lysobacteraceae</taxon>
        <taxon>Cognatilysobacter</taxon>
    </lineage>
</organism>
<evidence type="ECO:0008006" key="4">
    <source>
        <dbReference type="Google" id="ProtNLM"/>
    </source>
</evidence>
<dbReference type="Pfam" id="PF11306">
    <property type="entry name" value="DUF3108"/>
    <property type="match status" value="1"/>
</dbReference>